<evidence type="ECO:0000313" key="1">
    <source>
        <dbReference type="EMBL" id="KAH7954615.1"/>
    </source>
</evidence>
<protein>
    <submittedName>
        <fullName evidence="1">Uncharacterized protein</fullName>
    </submittedName>
</protein>
<accession>A0ACB8CZN3</accession>
<sequence length="203" mass="22645">MEEKRMLVEFGKEMGLSGEALKASGSSLNYLAANHPYWPRSMMYAVSAGMAGRWYQPCDQGAMSSHGPTGYSLGNTCGHLCKKFKVLRQNQITDIAKACIQPAFNNSFYVDTQFHALVSYNVRQELVFTYDSPENLRSKLCISKKNATNVKYTFAAVDIELEDAHGICGYGPFPRLHMLKKLAAFFAFNYTSAKKVTECMAVT</sequence>
<dbReference type="Proteomes" id="UP000821865">
    <property type="component" value="Chromosome 4"/>
</dbReference>
<gene>
    <name evidence="1" type="ORF">HPB49_020158</name>
</gene>
<organism evidence="1 2">
    <name type="scientific">Dermacentor silvarum</name>
    <name type="common">Tick</name>
    <dbReference type="NCBI Taxonomy" id="543639"/>
    <lineage>
        <taxon>Eukaryota</taxon>
        <taxon>Metazoa</taxon>
        <taxon>Ecdysozoa</taxon>
        <taxon>Arthropoda</taxon>
        <taxon>Chelicerata</taxon>
        <taxon>Arachnida</taxon>
        <taxon>Acari</taxon>
        <taxon>Parasitiformes</taxon>
        <taxon>Ixodida</taxon>
        <taxon>Ixodoidea</taxon>
        <taxon>Ixodidae</taxon>
        <taxon>Rhipicephalinae</taxon>
        <taxon>Dermacentor</taxon>
    </lineage>
</organism>
<name>A0ACB8CZN3_DERSI</name>
<proteinExistence type="predicted"/>
<comment type="caution">
    <text evidence="1">The sequence shown here is derived from an EMBL/GenBank/DDBJ whole genome shotgun (WGS) entry which is preliminary data.</text>
</comment>
<reference evidence="1" key="1">
    <citation type="submission" date="2020-05" db="EMBL/GenBank/DDBJ databases">
        <title>Large-scale comparative analyses of tick genomes elucidate their genetic diversity and vector capacities.</title>
        <authorList>
            <person name="Jia N."/>
            <person name="Wang J."/>
            <person name="Shi W."/>
            <person name="Du L."/>
            <person name="Sun Y."/>
            <person name="Zhan W."/>
            <person name="Jiang J."/>
            <person name="Wang Q."/>
            <person name="Zhang B."/>
            <person name="Ji P."/>
            <person name="Sakyi L.B."/>
            <person name="Cui X."/>
            <person name="Yuan T."/>
            <person name="Jiang B."/>
            <person name="Yang W."/>
            <person name="Lam T.T.-Y."/>
            <person name="Chang Q."/>
            <person name="Ding S."/>
            <person name="Wang X."/>
            <person name="Zhu J."/>
            <person name="Ruan X."/>
            <person name="Zhao L."/>
            <person name="Wei J."/>
            <person name="Que T."/>
            <person name="Du C."/>
            <person name="Cheng J."/>
            <person name="Dai P."/>
            <person name="Han X."/>
            <person name="Huang E."/>
            <person name="Gao Y."/>
            <person name="Liu J."/>
            <person name="Shao H."/>
            <person name="Ye R."/>
            <person name="Li L."/>
            <person name="Wei W."/>
            <person name="Wang X."/>
            <person name="Wang C."/>
            <person name="Yang T."/>
            <person name="Huo Q."/>
            <person name="Li W."/>
            <person name="Guo W."/>
            <person name="Chen H."/>
            <person name="Zhou L."/>
            <person name="Ni X."/>
            <person name="Tian J."/>
            <person name="Zhou Y."/>
            <person name="Sheng Y."/>
            <person name="Liu T."/>
            <person name="Pan Y."/>
            <person name="Xia L."/>
            <person name="Li J."/>
            <person name="Zhao F."/>
            <person name="Cao W."/>
        </authorList>
    </citation>
    <scope>NUCLEOTIDE SEQUENCE</scope>
    <source>
        <strain evidence="1">Dsil-2018</strain>
    </source>
</reference>
<dbReference type="EMBL" id="CM023473">
    <property type="protein sequence ID" value="KAH7954615.1"/>
    <property type="molecule type" value="Genomic_DNA"/>
</dbReference>
<evidence type="ECO:0000313" key="2">
    <source>
        <dbReference type="Proteomes" id="UP000821865"/>
    </source>
</evidence>
<keyword evidence="2" id="KW-1185">Reference proteome</keyword>